<organism evidence="2 3">
    <name type="scientific">Acinetobacter nosocomialis 28F</name>
    <dbReference type="NCBI Taxonomy" id="1147131"/>
    <lineage>
        <taxon>Bacteria</taxon>
        <taxon>Pseudomonadati</taxon>
        <taxon>Pseudomonadota</taxon>
        <taxon>Gammaproteobacteria</taxon>
        <taxon>Moraxellales</taxon>
        <taxon>Moraxellaceae</taxon>
        <taxon>Acinetobacter</taxon>
        <taxon>Acinetobacter calcoaceticus/baumannii complex</taxon>
    </lineage>
</organism>
<sequence length="55" mass="6125">MHTVHPNGNMFSNAMNSFYLKDAFSHATFKGLVLGIMLLKLVTIIAIQLTLKVFS</sequence>
<name>A0AA36K939_ACINO</name>
<protein>
    <submittedName>
        <fullName evidence="2">Uncharacterized protein</fullName>
    </submittedName>
</protein>
<dbReference type="AlphaFoldDB" id="A0AA36K939"/>
<reference evidence="2 3" key="1">
    <citation type="submission" date="2013-06" db="EMBL/GenBank/DDBJ databases">
        <title>Comparative analysis of genomes of multi-drug Acinetobacter sp. from Colombian Hospitals.</title>
        <authorList>
            <person name="Barreto-Hernandez E."/>
            <person name="Gonzalez E.B."/>
            <person name="Cepeda L.A."/>
            <person name="Valenzuela E.M."/>
            <person name="Falquet L."/>
            <person name="Reguero M.T."/>
            <person name="Mantilla R."/>
        </authorList>
    </citation>
    <scope>NUCLEOTIDE SEQUENCE [LARGE SCALE GENOMIC DNA]</scope>
    <source>
        <strain evidence="2 3">28F</strain>
    </source>
</reference>
<keyword evidence="1" id="KW-1133">Transmembrane helix</keyword>
<comment type="caution">
    <text evidence="2">The sequence shown here is derived from an EMBL/GenBank/DDBJ whole genome shotgun (WGS) entry which is preliminary data.</text>
</comment>
<evidence type="ECO:0000313" key="3">
    <source>
        <dbReference type="Proteomes" id="UP000019193"/>
    </source>
</evidence>
<evidence type="ECO:0000256" key="1">
    <source>
        <dbReference type="SAM" id="Phobius"/>
    </source>
</evidence>
<keyword evidence="1" id="KW-0472">Membrane</keyword>
<evidence type="ECO:0000313" key="2">
    <source>
        <dbReference type="EMBL" id="CDG74332.1"/>
    </source>
</evidence>
<feature type="transmembrane region" description="Helical" evidence="1">
    <location>
        <begin position="32"/>
        <end position="51"/>
    </location>
</feature>
<dbReference type="Proteomes" id="UP000019193">
    <property type="component" value="Unassembled WGS sequence"/>
</dbReference>
<keyword evidence="3" id="KW-1185">Reference proteome</keyword>
<keyword evidence="1" id="KW-0812">Transmembrane</keyword>
<proteinExistence type="predicted"/>
<dbReference type="EMBL" id="CBSD020000028">
    <property type="protein sequence ID" value="CDG74332.1"/>
    <property type="molecule type" value="Genomic_DNA"/>
</dbReference>
<accession>A0AA36K939</accession>
<gene>
    <name evidence="2" type="ORF">ANICBIBUN_01582</name>
</gene>